<comment type="caution">
    <text evidence="1">The sequence shown here is derived from an EMBL/GenBank/DDBJ whole genome shotgun (WGS) entry which is preliminary data.</text>
</comment>
<accession>A0A150J8M5</accession>
<dbReference type="AlphaFoldDB" id="A0A150J8M5"/>
<protein>
    <submittedName>
        <fullName evidence="1">Uncharacterized protein</fullName>
    </submittedName>
</protein>
<organism evidence="1 2">
    <name type="scientific">Candidatus Methanofastidiosum methylothiophilum</name>
    <dbReference type="NCBI Taxonomy" id="1705564"/>
    <lineage>
        <taxon>Archaea</taxon>
        <taxon>Methanobacteriati</taxon>
        <taxon>Methanobacteriota</taxon>
        <taxon>Stenosarchaea group</taxon>
        <taxon>Candidatus Methanofastidiosia</taxon>
        <taxon>Candidatus Methanofastidiosales</taxon>
        <taxon>Candidatus Methanofastidiosaceae</taxon>
        <taxon>Candidatus Methanofastidiosum</taxon>
    </lineage>
</organism>
<gene>
    <name evidence="1" type="ORF">AMQ22_00231</name>
</gene>
<dbReference type="EMBL" id="LNGC01000004">
    <property type="protein sequence ID" value="KYC53560.1"/>
    <property type="molecule type" value="Genomic_DNA"/>
</dbReference>
<evidence type="ECO:0000313" key="2">
    <source>
        <dbReference type="Proteomes" id="UP000075398"/>
    </source>
</evidence>
<evidence type="ECO:0000313" key="1">
    <source>
        <dbReference type="EMBL" id="KYC53560.1"/>
    </source>
</evidence>
<reference evidence="1 2" key="1">
    <citation type="journal article" date="2016" name="ISME J.">
        <title>Chasing the elusive Euryarchaeota class WSA2: genomes reveal a uniquely fastidious methyl-reducing methanogen.</title>
        <authorList>
            <person name="Nobu M.K."/>
            <person name="Narihiro T."/>
            <person name="Kuroda K."/>
            <person name="Mei R."/>
            <person name="Liu W.T."/>
        </authorList>
    </citation>
    <scope>NUCLEOTIDE SEQUENCE [LARGE SCALE GENOMIC DNA]</scope>
    <source>
        <strain evidence="1">U1lsi0528_Bin055</strain>
    </source>
</reference>
<sequence length="69" mass="8636">MAIIEKIRDFLGLPKGRYVHLPRRERRRLYLAWRRTHKHPFHKNHFGNFRPIMPFFVNGRFIPFSWYRG</sequence>
<dbReference type="Proteomes" id="UP000075398">
    <property type="component" value="Unassembled WGS sequence"/>
</dbReference>
<name>A0A150J8M5_9EURY</name>
<proteinExistence type="predicted"/>